<organism evidence="3 4">
    <name type="scientific">Actinotalea fermentans</name>
    <dbReference type="NCBI Taxonomy" id="43671"/>
    <lineage>
        <taxon>Bacteria</taxon>
        <taxon>Bacillati</taxon>
        <taxon>Actinomycetota</taxon>
        <taxon>Actinomycetes</taxon>
        <taxon>Micrococcales</taxon>
        <taxon>Cellulomonadaceae</taxon>
        <taxon>Actinotalea</taxon>
    </lineage>
</organism>
<dbReference type="RefSeq" id="WP_034245099.1">
    <property type="nucleotide sequence ID" value="NZ_BJYK01000009.1"/>
</dbReference>
<dbReference type="EMBL" id="BJYK01000009">
    <property type="protein sequence ID" value="GEN80710.1"/>
    <property type="molecule type" value="Genomic_DNA"/>
</dbReference>
<accession>A0A511YZR6</accession>
<name>A0A511YZR6_9CELL</name>
<proteinExistence type="predicted"/>
<dbReference type="InterPro" id="IPR036390">
    <property type="entry name" value="WH_DNA-bd_sf"/>
</dbReference>
<dbReference type="InterPro" id="IPR005471">
    <property type="entry name" value="Tscrpt_reg_IclR_N"/>
</dbReference>
<dbReference type="InterPro" id="IPR036388">
    <property type="entry name" value="WH-like_DNA-bd_sf"/>
</dbReference>
<dbReference type="GO" id="GO:0006355">
    <property type="term" value="P:regulation of DNA-templated transcription"/>
    <property type="evidence" value="ECO:0007669"/>
    <property type="project" value="InterPro"/>
</dbReference>
<evidence type="ECO:0000256" key="1">
    <source>
        <dbReference type="SAM" id="MobiDB-lite"/>
    </source>
</evidence>
<dbReference type="AlphaFoldDB" id="A0A511YZR6"/>
<dbReference type="Pfam" id="PF09339">
    <property type="entry name" value="HTH_IclR"/>
    <property type="match status" value="1"/>
</dbReference>
<comment type="caution">
    <text evidence="3">The sequence shown here is derived from an EMBL/GenBank/DDBJ whole genome shotgun (WGS) entry which is preliminary data.</text>
</comment>
<dbReference type="SUPFAM" id="SSF46785">
    <property type="entry name" value="Winged helix' DNA-binding domain"/>
    <property type="match status" value="1"/>
</dbReference>
<dbReference type="Gene3D" id="1.10.10.10">
    <property type="entry name" value="Winged helix-like DNA-binding domain superfamily/Winged helix DNA-binding domain"/>
    <property type="match status" value="1"/>
</dbReference>
<evidence type="ECO:0000259" key="2">
    <source>
        <dbReference type="Pfam" id="PF09339"/>
    </source>
</evidence>
<feature type="region of interest" description="Disordered" evidence="1">
    <location>
        <begin position="1"/>
        <end position="23"/>
    </location>
</feature>
<gene>
    <name evidence="3" type="ORF">AFE02nite_24440</name>
</gene>
<evidence type="ECO:0000313" key="4">
    <source>
        <dbReference type="Proteomes" id="UP000321484"/>
    </source>
</evidence>
<dbReference type="InterPro" id="IPR011991">
    <property type="entry name" value="ArsR-like_HTH"/>
</dbReference>
<reference evidence="3 4" key="1">
    <citation type="submission" date="2019-07" db="EMBL/GenBank/DDBJ databases">
        <title>Whole genome shotgun sequence of Actinotalea fermentans NBRC 105374.</title>
        <authorList>
            <person name="Hosoyama A."/>
            <person name="Uohara A."/>
            <person name="Ohji S."/>
            <person name="Ichikawa N."/>
        </authorList>
    </citation>
    <scope>NUCLEOTIDE SEQUENCE [LARGE SCALE GENOMIC DNA]</scope>
    <source>
        <strain evidence="3 4">NBRC 105374</strain>
    </source>
</reference>
<dbReference type="CDD" id="cd00090">
    <property type="entry name" value="HTH_ARSR"/>
    <property type="match status" value="1"/>
</dbReference>
<feature type="domain" description="HTH iclR-type" evidence="2">
    <location>
        <begin position="47"/>
        <end position="82"/>
    </location>
</feature>
<dbReference type="GO" id="GO:0003677">
    <property type="term" value="F:DNA binding"/>
    <property type="evidence" value="ECO:0007669"/>
    <property type="project" value="InterPro"/>
</dbReference>
<evidence type="ECO:0000313" key="3">
    <source>
        <dbReference type="EMBL" id="GEN80710.1"/>
    </source>
</evidence>
<keyword evidence="4" id="KW-1185">Reference proteome</keyword>
<sequence length="184" mass="20504">MADDDRAPDRVTDHDPDGGLERDADVDADARALASVVRWRILRLCLDEALTNREIAARLRRDPGTVYHHVRTLAERGFLAAQPERRGARGAREVPYLATRKTWRTEAGPMLNGLLVETFLEELGEADPESVSLGRLGVRLDEAGRAELGRRIGELLEEFASRTPDPDGVPYSLFIAIHEDAARR</sequence>
<protein>
    <submittedName>
        <fullName evidence="3">ArsR family transcriptional regulator</fullName>
    </submittedName>
</protein>
<dbReference type="Proteomes" id="UP000321484">
    <property type="component" value="Unassembled WGS sequence"/>
</dbReference>
<dbReference type="OrthoDB" id="7945987at2"/>